<dbReference type="PANTHER" id="PTHR10807">
    <property type="entry name" value="MYOTUBULARIN-RELATED"/>
    <property type="match status" value="1"/>
</dbReference>
<dbReference type="AlphaFoldDB" id="A0AAD9K6G2"/>
<gene>
    <name evidence="3" type="ORF">LSH36_58g19044</name>
</gene>
<dbReference type="Gene3D" id="2.30.29.30">
    <property type="entry name" value="Pleckstrin-homology domain (PH domain)/Phosphotyrosine-binding domain (PTB)"/>
    <property type="match status" value="1"/>
</dbReference>
<dbReference type="PROSITE" id="PS51339">
    <property type="entry name" value="PPASE_MYOTUBULARIN"/>
    <property type="match status" value="1"/>
</dbReference>
<dbReference type="InterPro" id="IPR011993">
    <property type="entry name" value="PH-like_dom_sf"/>
</dbReference>
<dbReference type="Proteomes" id="UP001208570">
    <property type="component" value="Unassembled WGS sequence"/>
</dbReference>
<evidence type="ECO:0000259" key="2">
    <source>
        <dbReference type="PROSITE" id="PS51339"/>
    </source>
</evidence>
<dbReference type="Pfam" id="PF06602">
    <property type="entry name" value="Myotub-related"/>
    <property type="match status" value="1"/>
</dbReference>
<dbReference type="EMBL" id="JAODUP010000058">
    <property type="protein sequence ID" value="KAK2164865.1"/>
    <property type="molecule type" value="Genomic_DNA"/>
</dbReference>
<dbReference type="SUPFAM" id="SSF50729">
    <property type="entry name" value="PH domain-like"/>
    <property type="match status" value="1"/>
</dbReference>
<feature type="domain" description="Myotubularin phosphatase" evidence="2">
    <location>
        <begin position="239"/>
        <end position="691"/>
    </location>
</feature>
<sequence>MSRMRQRLSRKVTTSKPSFVSYVNDTAKPKETSEDEQSLDLDLDELSKPSSAVTIVGITCSSYAPETIYKFDDICLRRLYTKVGEVIVSRADRVVRYVPYSDFHQGLVGSIFVTEFRILFLSIQDYDAAKMNPFWKNKIYGENDIILNNIQGVYHVTKGKRKKLITGKQGSRLIKKIEIQCKDFHLCQFGFENIQPQEASRIINAITHFAFTDKLERLFAFAYKGDIKPDNNSSPLPDFSTKGSWEAELRRLSASKLFKVVDSNDSFKESRLRNSSSLMSFSLPLYFVVPSVVTSDSLRKDLMIFEDYRVPVWSYTYKNGASLIRMTFPIDSYPEKDFVDQEFEQRLKQIHPEKRKPVIVDVHEIIVVFDPYAVEEYVKLPSLKELKQSHNKLRELCMPVTMKILESTDQSWYSSLESSKWLTYVTSFLKVALHMARIMIGDLPPKKKQFRRANVAVKEHNGARDMAAILTSLVQLLLDPYCRSIQGFQMLIEKEWVALGHPFRDRLGLVTQPDDEEKQCPVFLLFLDCVYQLQRLMPKSFEFSEHYLTSLWDSACSGLFQNFIFNCQHDRMFENGDTKKLSTLRNIHLLNVWDIDKQYSKMDICLFMNPAYTHGKRVKIKAVESIDGYTSGNCENRMQQSVRFLNKYSYYSQKPSDRVISLSMEENSGSTEQHICSDICWNQASFWSGCFLRWLTPIQIVSGGPPIEFVLESILAEKNKMLLKQIEELEHAVQQPDDPSERESFWSTKQGQLMNVTSSFPFLPGRPPSQMYFFTMPMKICSEEMTSSAEFQSSISSGSADYTS</sequence>
<keyword evidence="4" id="KW-1185">Reference proteome</keyword>
<protein>
    <recommendedName>
        <fullName evidence="2">Myotubularin phosphatase domain-containing protein</fullName>
    </recommendedName>
</protein>
<dbReference type="InterPro" id="IPR029021">
    <property type="entry name" value="Prot-tyrosine_phosphatase-like"/>
</dbReference>
<evidence type="ECO:0000313" key="4">
    <source>
        <dbReference type="Proteomes" id="UP001208570"/>
    </source>
</evidence>
<dbReference type="PANTHER" id="PTHR10807:SF110">
    <property type="entry name" value="FI17948P1"/>
    <property type="match status" value="1"/>
</dbReference>
<name>A0AAD9K6G2_9ANNE</name>
<reference evidence="3" key="1">
    <citation type="journal article" date="2023" name="Mol. Biol. Evol.">
        <title>Third-Generation Sequencing Reveals the Adaptive Role of the Epigenome in Three Deep-Sea Polychaetes.</title>
        <authorList>
            <person name="Perez M."/>
            <person name="Aroh O."/>
            <person name="Sun Y."/>
            <person name="Lan Y."/>
            <person name="Juniper S.K."/>
            <person name="Young C.R."/>
            <person name="Angers B."/>
            <person name="Qian P.Y."/>
        </authorList>
    </citation>
    <scope>NUCLEOTIDE SEQUENCE</scope>
    <source>
        <strain evidence="3">P08H-3</strain>
    </source>
</reference>
<dbReference type="GO" id="GO:0005737">
    <property type="term" value="C:cytoplasm"/>
    <property type="evidence" value="ECO:0007669"/>
    <property type="project" value="TreeGrafter"/>
</dbReference>
<dbReference type="GO" id="GO:0046856">
    <property type="term" value="P:phosphatidylinositol dephosphorylation"/>
    <property type="evidence" value="ECO:0007669"/>
    <property type="project" value="TreeGrafter"/>
</dbReference>
<dbReference type="InterPro" id="IPR010569">
    <property type="entry name" value="Myotubularin-like_Pase_dom"/>
</dbReference>
<dbReference type="InterPro" id="IPR030564">
    <property type="entry name" value="Myotubularin"/>
</dbReference>
<accession>A0AAD9K6G2</accession>
<dbReference type="GO" id="GO:0016020">
    <property type="term" value="C:membrane"/>
    <property type="evidence" value="ECO:0007669"/>
    <property type="project" value="TreeGrafter"/>
</dbReference>
<dbReference type="SUPFAM" id="SSF52799">
    <property type="entry name" value="(Phosphotyrosine protein) phosphatases II"/>
    <property type="match status" value="1"/>
</dbReference>
<organism evidence="3 4">
    <name type="scientific">Paralvinella palmiformis</name>
    <dbReference type="NCBI Taxonomy" id="53620"/>
    <lineage>
        <taxon>Eukaryota</taxon>
        <taxon>Metazoa</taxon>
        <taxon>Spiralia</taxon>
        <taxon>Lophotrochozoa</taxon>
        <taxon>Annelida</taxon>
        <taxon>Polychaeta</taxon>
        <taxon>Sedentaria</taxon>
        <taxon>Canalipalpata</taxon>
        <taxon>Terebellida</taxon>
        <taxon>Terebelliformia</taxon>
        <taxon>Alvinellidae</taxon>
        <taxon>Paralvinella</taxon>
    </lineage>
</organism>
<proteinExistence type="inferred from homology"/>
<evidence type="ECO:0000313" key="3">
    <source>
        <dbReference type="EMBL" id="KAK2164865.1"/>
    </source>
</evidence>
<comment type="similarity">
    <text evidence="1">Belongs to the protein-tyrosine phosphatase family. Non-receptor class myotubularin subfamily.</text>
</comment>
<evidence type="ECO:0000256" key="1">
    <source>
        <dbReference type="ARBA" id="ARBA00007471"/>
    </source>
</evidence>
<comment type="caution">
    <text evidence="3">The sequence shown here is derived from an EMBL/GenBank/DDBJ whole genome shotgun (WGS) entry which is preliminary data.</text>
</comment>